<proteinExistence type="predicted"/>
<feature type="region of interest" description="Disordered" evidence="1">
    <location>
        <begin position="534"/>
        <end position="563"/>
    </location>
</feature>
<comment type="caution">
    <text evidence="4">The sequence shown here is derived from an EMBL/GenBank/DDBJ whole genome shotgun (WGS) entry which is preliminary data.</text>
</comment>
<feature type="compositionally biased region" description="Pro residues" evidence="1">
    <location>
        <begin position="592"/>
        <end position="601"/>
    </location>
</feature>
<evidence type="ECO:0000256" key="1">
    <source>
        <dbReference type="SAM" id="MobiDB-lite"/>
    </source>
</evidence>
<evidence type="ECO:0000256" key="3">
    <source>
        <dbReference type="SAM" id="SignalP"/>
    </source>
</evidence>
<keyword evidence="2" id="KW-0812">Transmembrane</keyword>
<organism evidence="4 5">
    <name type="scientific">Herbiconiux aconitum</name>
    <dbReference type="NCBI Taxonomy" id="2970913"/>
    <lineage>
        <taxon>Bacteria</taxon>
        <taxon>Bacillati</taxon>
        <taxon>Actinomycetota</taxon>
        <taxon>Actinomycetes</taxon>
        <taxon>Micrococcales</taxon>
        <taxon>Microbacteriaceae</taxon>
        <taxon>Herbiconiux</taxon>
    </lineage>
</organism>
<feature type="region of interest" description="Disordered" evidence="1">
    <location>
        <begin position="592"/>
        <end position="613"/>
    </location>
</feature>
<keyword evidence="3" id="KW-0732">Signal</keyword>
<protein>
    <submittedName>
        <fullName evidence="4">Uncharacterized protein</fullName>
    </submittedName>
</protein>
<dbReference type="Proteomes" id="UP001165584">
    <property type="component" value="Unassembled WGS sequence"/>
</dbReference>
<dbReference type="EMBL" id="JANLCM010000001">
    <property type="protein sequence ID" value="MCS5718260.1"/>
    <property type="molecule type" value="Genomic_DNA"/>
</dbReference>
<keyword evidence="5" id="KW-1185">Reference proteome</keyword>
<feature type="chain" id="PRO_5045524428" evidence="3">
    <location>
        <begin position="31"/>
        <end position="642"/>
    </location>
</feature>
<reference evidence="4" key="1">
    <citation type="submission" date="2022-08" db="EMBL/GenBank/DDBJ databases">
        <authorList>
            <person name="Deng Y."/>
            <person name="Han X.-F."/>
            <person name="Zhang Y.-Q."/>
        </authorList>
    </citation>
    <scope>NUCLEOTIDE SEQUENCE</scope>
    <source>
        <strain evidence="4">CPCC 205763</strain>
    </source>
</reference>
<evidence type="ECO:0000256" key="2">
    <source>
        <dbReference type="SAM" id="Phobius"/>
    </source>
</evidence>
<evidence type="ECO:0000313" key="5">
    <source>
        <dbReference type="Proteomes" id="UP001165584"/>
    </source>
</evidence>
<feature type="transmembrane region" description="Helical" evidence="2">
    <location>
        <begin position="617"/>
        <end position="637"/>
    </location>
</feature>
<feature type="signal peptide" evidence="3">
    <location>
        <begin position="1"/>
        <end position="30"/>
    </location>
</feature>
<gene>
    <name evidence="4" type="ORF">N1027_08920</name>
</gene>
<keyword evidence="2" id="KW-0472">Membrane</keyword>
<dbReference type="RefSeq" id="WP_259507030.1">
    <property type="nucleotide sequence ID" value="NZ_JANLCM010000001.1"/>
</dbReference>
<keyword evidence="2" id="KW-1133">Transmembrane helix</keyword>
<name>A0ABT2GSI2_9MICO</name>
<accession>A0ABT2GSI2</accession>
<evidence type="ECO:0000313" key="4">
    <source>
        <dbReference type="EMBL" id="MCS5718260.1"/>
    </source>
</evidence>
<sequence length="642" mass="65752">MNRIPRILIAVFLSLITVSLALSAGATAFAAQAVAHGQGVLWKVDHTSWLGNYELDDGNFGYCIDVTRPTPHGADFDYVDGATAGWFSADDSARLAFISREWGAPGDPLTAAAAQLAVWTITGLAGHDQAYFAQRANADADLVVQAANHMLRIANGGSGASRGASATVQLDLDGSRGSVISQVTVDYLSGPVTLSPGSFSGRMTLHGATFDGGGTTATVGNGVATRIHPEQAGAVEEVSVDIVYDDLPFGPGFRLGRNTGDSQNLLVTHPFPTSARATDAERGPSGLPFHPRVETTTSNAVAEPGTALTDTLELGVHADSPTGDEWGVYRAPDGSLVPIPVVIESVLLGPFPTRPVESDAAPADAPVVCSVETAAETGPGTMESPPCIVPEAGYYVWTDSIDPARTPFEKGGDRLMSWASRFGVASETTVVPASPTITTAASAADVHDSGCVSDRLTVDGLPRGAAPIVVTSTLLGPLPNRPAEETTPEGWADFPVAGTVTTTIESDGTHESPCIQVDDAGFYYFVFESAGSDPDELGGSTSGGAGGDADHRTAGDAGGTDRAPVLIPAFSDTRVHESESVAVIAPLVPPTPPATAPPAPPATVQLASTGGSGAPTVMSTTLAVTAIIAGLAGLGLATRRWR</sequence>